<dbReference type="EMBL" id="SPHZ02000001">
    <property type="protein sequence ID" value="KAF0932336.1"/>
    <property type="molecule type" value="Genomic_DNA"/>
</dbReference>
<evidence type="ECO:0000313" key="3">
    <source>
        <dbReference type="Proteomes" id="UP000479710"/>
    </source>
</evidence>
<evidence type="ECO:0008006" key="4">
    <source>
        <dbReference type="Google" id="ProtNLM"/>
    </source>
</evidence>
<dbReference type="Proteomes" id="UP000479710">
    <property type="component" value="Unassembled WGS sequence"/>
</dbReference>
<reference evidence="2 3" key="1">
    <citation type="submission" date="2019-11" db="EMBL/GenBank/DDBJ databases">
        <title>Whole genome sequence of Oryza granulata.</title>
        <authorList>
            <person name="Li W."/>
        </authorList>
    </citation>
    <scope>NUCLEOTIDE SEQUENCE [LARGE SCALE GENOMIC DNA]</scope>
    <source>
        <strain evidence="3">cv. Menghai</strain>
        <tissue evidence="2">Leaf</tissue>
    </source>
</reference>
<name>A0A6G1F5Z5_9ORYZ</name>
<comment type="caution">
    <text evidence="2">The sequence shown here is derived from an EMBL/GenBank/DDBJ whole genome shotgun (WGS) entry which is preliminary data.</text>
</comment>
<evidence type="ECO:0000313" key="2">
    <source>
        <dbReference type="EMBL" id="KAF0932336.1"/>
    </source>
</evidence>
<accession>A0A6G1F5Z5</accession>
<feature type="region of interest" description="Disordered" evidence="1">
    <location>
        <begin position="1"/>
        <end position="37"/>
    </location>
</feature>
<sequence length="59" mass="6233">MAQWQRRESDGVTEGDDTGDGGNGMAMPGWAKTPEREKMKTTTQIGEEGCGMVLTGGGQ</sequence>
<protein>
    <recommendedName>
        <fullName evidence="4">DUF834 domain-containing protein</fullName>
    </recommendedName>
</protein>
<keyword evidence="3" id="KW-1185">Reference proteome</keyword>
<gene>
    <name evidence="2" type="ORF">E2562_009595</name>
</gene>
<dbReference type="AlphaFoldDB" id="A0A6G1F5Z5"/>
<proteinExistence type="predicted"/>
<feature type="compositionally biased region" description="Basic and acidic residues" evidence="1">
    <location>
        <begin position="1"/>
        <end position="10"/>
    </location>
</feature>
<organism evidence="2 3">
    <name type="scientific">Oryza meyeriana var. granulata</name>
    <dbReference type="NCBI Taxonomy" id="110450"/>
    <lineage>
        <taxon>Eukaryota</taxon>
        <taxon>Viridiplantae</taxon>
        <taxon>Streptophyta</taxon>
        <taxon>Embryophyta</taxon>
        <taxon>Tracheophyta</taxon>
        <taxon>Spermatophyta</taxon>
        <taxon>Magnoliopsida</taxon>
        <taxon>Liliopsida</taxon>
        <taxon>Poales</taxon>
        <taxon>Poaceae</taxon>
        <taxon>BOP clade</taxon>
        <taxon>Oryzoideae</taxon>
        <taxon>Oryzeae</taxon>
        <taxon>Oryzinae</taxon>
        <taxon>Oryza</taxon>
        <taxon>Oryza meyeriana</taxon>
    </lineage>
</organism>
<evidence type="ECO:0000256" key="1">
    <source>
        <dbReference type="SAM" id="MobiDB-lite"/>
    </source>
</evidence>